<reference evidence="1 2" key="1">
    <citation type="journal article" date="1994" name="Int. J. Syst. Bacteriol.">
        <title>Phylogenetic positions of novel aerobic, bacteriochlorophyll a-containing bacteria and description of Roseococcus thiosulfatophilus gen. nov., sp. nov., Erythromicrobium ramosum gen. nov., sp. nov., and Erythrobacter litoralis sp. nov.</title>
        <authorList>
            <person name="Yurkov V."/>
            <person name="Stackebrandt E."/>
            <person name="Holmes A."/>
            <person name="Fuerst J.A."/>
            <person name="Hugenholtz P."/>
            <person name="Golecki J."/>
            <person name="Gad'on N."/>
            <person name="Gorlenko V.M."/>
            <person name="Kompantseva E.I."/>
            <person name="Drews G."/>
        </authorList>
    </citation>
    <scope>NUCLEOTIDE SEQUENCE [LARGE SCALE GENOMIC DNA]</scope>
    <source>
        <strain evidence="1 2">KR-99</strain>
    </source>
</reference>
<proteinExistence type="predicted"/>
<organism evidence="1 2">
    <name type="scientific">Sphingomonas ursincola</name>
    <dbReference type="NCBI Taxonomy" id="56361"/>
    <lineage>
        <taxon>Bacteria</taxon>
        <taxon>Pseudomonadati</taxon>
        <taxon>Pseudomonadota</taxon>
        <taxon>Alphaproteobacteria</taxon>
        <taxon>Sphingomonadales</taxon>
        <taxon>Sphingomonadaceae</taxon>
        <taxon>Sphingomonas</taxon>
    </lineage>
</organism>
<dbReference type="RefSeq" id="WP_181267404.1">
    <property type="nucleotide sequence ID" value="NZ_BAAAGB010000001.1"/>
</dbReference>
<dbReference type="Pfam" id="PF02452">
    <property type="entry name" value="PemK_toxin"/>
    <property type="match status" value="1"/>
</dbReference>
<dbReference type="EMBL" id="VDES01000002">
    <property type="protein sequence ID" value="MBA1374680.1"/>
    <property type="molecule type" value="Genomic_DNA"/>
</dbReference>
<keyword evidence="2" id="KW-1185">Reference proteome</keyword>
<accession>A0A7V8RDV8</accession>
<dbReference type="InterPro" id="IPR003477">
    <property type="entry name" value="PemK-like"/>
</dbReference>
<dbReference type="InterPro" id="IPR011067">
    <property type="entry name" value="Plasmid_toxin/cell-grow_inhib"/>
</dbReference>
<dbReference type="AlphaFoldDB" id="A0A7V8RDV8"/>
<dbReference type="GO" id="GO:0003677">
    <property type="term" value="F:DNA binding"/>
    <property type="evidence" value="ECO:0007669"/>
    <property type="project" value="InterPro"/>
</dbReference>
<protein>
    <submittedName>
        <fullName evidence="1">Type II toxin-antitoxin system PemK/MazF family toxin</fullName>
    </submittedName>
</protein>
<dbReference type="Proteomes" id="UP000589292">
    <property type="component" value="Unassembled WGS sequence"/>
</dbReference>
<dbReference type="SUPFAM" id="SSF50118">
    <property type="entry name" value="Cell growth inhibitor/plasmid maintenance toxic component"/>
    <property type="match status" value="1"/>
</dbReference>
<evidence type="ECO:0000313" key="2">
    <source>
        <dbReference type="Proteomes" id="UP000589292"/>
    </source>
</evidence>
<sequence>MPFEPADIAFGAVVLVPFPFTDQATSKRRPAVVISSANYHASRPDVILMAITSQLRASAAFGEVWLKEWQAAGLLKPSAVKPVVATFARDLIIRQLGNLAEDDAKALRAVISELIG</sequence>
<gene>
    <name evidence="1" type="ORF">FG486_10035</name>
</gene>
<dbReference type="Gene3D" id="2.30.30.110">
    <property type="match status" value="1"/>
</dbReference>
<name>A0A7V8RDV8_9SPHN</name>
<comment type="caution">
    <text evidence="1">The sequence shown here is derived from an EMBL/GenBank/DDBJ whole genome shotgun (WGS) entry which is preliminary data.</text>
</comment>
<evidence type="ECO:0000313" key="1">
    <source>
        <dbReference type="EMBL" id="MBA1374680.1"/>
    </source>
</evidence>